<evidence type="ECO:0000313" key="1">
    <source>
        <dbReference type="EMBL" id="QRG10249.1"/>
    </source>
</evidence>
<dbReference type="EMBL" id="CP063365">
    <property type="protein sequence ID" value="QRG10249.1"/>
    <property type="molecule type" value="Genomic_DNA"/>
</dbReference>
<organism evidence="1 2">
    <name type="scientific">Xanthobacter dioxanivorans</name>
    <dbReference type="NCBI Taxonomy" id="2528964"/>
    <lineage>
        <taxon>Bacteria</taxon>
        <taxon>Pseudomonadati</taxon>
        <taxon>Pseudomonadota</taxon>
        <taxon>Alphaproteobacteria</taxon>
        <taxon>Hyphomicrobiales</taxon>
        <taxon>Xanthobacteraceae</taxon>
        <taxon>Xanthobacter</taxon>
    </lineage>
</organism>
<keyword evidence="1" id="KW-0614">Plasmid</keyword>
<protein>
    <submittedName>
        <fullName evidence="1">Uncharacterized protein</fullName>
    </submittedName>
</protein>
<gene>
    <name evidence="1" type="ORF">EZH22_31240</name>
</gene>
<reference evidence="1 2" key="1">
    <citation type="submission" date="2020-10" db="EMBL/GenBank/DDBJ databases">
        <title>Degradation of 1,4-Dioxane by Xanthobacter sp. YN2, via a Novel Group-2 Soluble Di-Iron Monooxygenase.</title>
        <authorList>
            <person name="Ma F."/>
            <person name="Wang Y."/>
            <person name="Yang J."/>
            <person name="Guo H."/>
            <person name="Su D."/>
            <person name="Yu L."/>
        </authorList>
    </citation>
    <scope>NUCLEOTIDE SEQUENCE [LARGE SCALE GENOMIC DNA]</scope>
    <source>
        <strain evidence="1 2">YN2</strain>
        <plasmid evidence="1 2">unnamed3</plasmid>
    </source>
</reference>
<proteinExistence type="predicted"/>
<geneLocation type="plasmid" evidence="1 2">
    <name>unnamed3</name>
</geneLocation>
<dbReference type="RefSeq" id="WP_203197124.1">
    <property type="nucleotide sequence ID" value="NZ_CP063365.1"/>
</dbReference>
<keyword evidence="2" id="KW-1185">Reference proteome</keyword>
<dbReference type="AlphaFoldDB" id="A0A974PVL8"/>
<accession>A0A974PVL8</accession>
<name>A0A974PVL8_9HYPH</name>
<evidence type="ECO:0000313" key="2">
    <source>
        <dbReference type="Proteomes" id="UP000596427"/>
    </source>
</evidence>
<dbReference type="KEGG" id="xdi:EZH22_31240"/>
<sequence>MSEVEERLYLSVSREELDLLLRGVAMAAATGAGSELVALGNELEARAVAGKEVVQVLKGAVHAFRSYQTGTNASTELAEGMADRCGTLLLRLAGRGDPLALEAAADPFLGLQALRQAMDKAGFIRPKASN</sequence>
<dbReference type="Proteomes" id="UP000596427">
    <property type="component" value="Plasmid unnamed3"/>
</dbReference>